<feature type="region of interest" description="Disordered" evidence="1">
    <location>
        <begin position="294"/>
        <end position="315"/>
    </location>
</feature>
<feature type="region of interest" description="Disordered" evidence="1">
    <location>
        <begin position="209"/>
        <end position="267"/>
    </location>
</feature>
<evidence type="ECO:0000256" key="3">
    <source>
        <dbReference type="SAM" id="SignalP"/>
    </source>
</evidence>
<proteinExistence type="predicted"/>
<feature type="region of interest" description="Disordered" evidence="1">
    <location>
        <begin position="376"/>
        <end position="478"/>
    </location>
</feature>
<feature type="compositionally biased region" description="Polar residues" evidence="1">
    <location>
        <begin position="391"/>
        <end position="400"/>
    </location>
</feature>
<reference evidence="4 5" key="1">
    <citation type="submission" date="2019-12" db="EMBL/GenBank/DDBJ databases">
        <authorList>
            <person name="Floudas D."/>
            <person name="Bentzer J."/>
            <person name="Ahren D."/>
            <person name="Johansson T."/>
            <person name="Persson P."/>
            <person name="Tunlid A."/>
        </authorList>
    </citation>
    <scope>NUCLEOTIDE SEQUENCE [LARGE SCALE GENOMIC DNA]</scope>
    <source>
        <strain evidence="4 5">CBS 102.39</strain>
    </source>
</reference>
<keyword evidence="5" id="KW-1185">Reference proteome</keyword>
<accession>A0A8H4VQ84</accession>
<protein>
    <submittedName>
        <fullName evidence="4">Uncharacterized protein</fullName>
    </submittedName>
</protein>
<feature type="signal peptide" evidence="3">
    <location>
        <begin position="1"/>
        <end position="24"/>
    </location>
</feature>
<dbReference type="Proteomes" id="UP000521872">
    <property type="component" value="Unassembled WGS sequence"/>
</dbReference>
<feature type="transmembrane region" description="Helical" evidence="2">
    <location>
        <begin position="164"/>
        <end position="184"/>
    </location>
</feature>
<evidence type="ECO:0000313" key="5">
    <source>
        <dbReference type="Proteomes" id="UP000521872"/>
    </source>
</evidence>
<keyword evidence="3" id="KW-0732">Signal</keyword>
<gene>
    <name evidence="4" type="ORF">D9613_009969</name>
</gene>
<keyword evidence="2" id="KW-0812">Transmembrane</keyword>
<organism evidence="4 5">
    <name type="scientific">Agrocybe pediades</name>
    <dbReference type="NCBI Taxonomy" id="84607"/>
    <lineage>
        <taxon>Eukaryota</taxon>
        <taxon>Fungi</taxon>
        <taxon>Dikarya</taxon>
        <taxon>Basidiomycota</taxon>
        <taxon>Agaricomycotina</taxon>
        <taxon>Agaricomycetes</taxon>
        <taxon>Agaricomycetidae</taxon>
        <taxon>Agaricales</taxon>
        <taxon>Agaricineae</taxon>
        <taxon>Strophariaceae</taxon>
        <taxon>Agrocybe</taxon>
    </lineage>
</organism>
<name>A0A8H4VQ84_9AGAR</name>
<feature type="chain" id="PRO_5034083096" evidence="3">
    <location>
        <begin position="25"/>
        <end position="478"/>
    </location>
</feature>
<feature type="compositionally biased region" description="Basic and acidic residues" evidence="1">
    <location>
        <begin position="239"/>
        <end position="251"/>
    </location>
</feature>
<evidence type="ECO:0000256" key="1">
    <source>
        <dbReference type="SAM" id="MobiDB-lite"/>
    </source>
</evidence>
<dbReference type="EMBL" id="JAACJL010000017">
    <property type="protein sequence ID" value="KAF4618881.1"/>
    <property type="molecule type" value="Genomic_DNA"/>
</dbReference>
<evidence type="ECO:0000313" key="4">
    <source>
        <dbReference type="EMBL" id="KAF4618881.1"/>
    </source>
</evidence>
<keyword evidence="2" id="KW-1133">Transmembrane helix</keyword>
<keyword evidence="2" id="KW-0472">Membrane</keyword>
<comment type="caution">
    <text evidence="4">The sequence shown here is derived from an EMBL/GenBank/DDBJ whole genome shotgun (WGS) entry which is preliminary data.</text>
</comment>
<dbReference type="AlphaFoldDB" id="A0A8H4VQ84"/>
<evidence type="ECO:0000256" key="2">
    <source>
        <dbReference type="SAM" id="Phobius"/>
    </source>
</evidence>
<sequence length="478" mass="51069">MAWFCTGRILCWAFFLGLLHEVYSLTLPATTLSPSSLRARKPAFDAAHAPVATVYGYFDSYGDQQEDDGLPSAHVGDVFQALAQHSLLEAHMSASSMDPPGPSDTSTASFTVASPPLHGPGLVILTSPVYSALVSPTAMLTDAAPAPSMVETAEHTGLAKHTSIVLGSVVGGIVLFSLCLFFLLSPSISRQVFCCASCRSRKKNVGIMNTVGDKEKGSNDRLALPSPTPPNGPTISDSLHPDPEKKMHRGEDLEEYDGRPTTSKFSISSSDYVASSRDSDISLVSSPYAVKPTVTFAPGSTPNRPPRPPTADSPTLTESVHLACADKNYMIVTPEPLEEGADTEPRKRHLTPSEFFALHVPGILAGFSLSSAAANAKRTSNSSKKCDRASSIETSRNSQRSSKRDSRHSRTKSAPLLYNASVKKRDTNNTAGDEAEAVLLPGQGSISASLTKHRRSRSTSGWAYPDRPRVKKNAQVNS</sequence>